<dbReference type="Proteomes" id="UP000248975">
    <property type="component" value="Unassembled WGS sequence"/>
</dbReference>
<dbReference type="EMBL" id="QFQS01000009">
    <property type="protein sequence ID" value="PZQ95157.1"/>
    <property type="molecule type" value="Genomic_DNA"/>
</dbReference>
<proteinExistence type="predicted"/>
<dbReference type="Pfam" id="PF00186">
    <property type="entry name" value="DHFR_1"/>
    <property type="match status" value="1"/>
</dbReference>
<organism evidence="2 3">
    <name type="scientific">Cereibacter sphaeroides</name>
    <name type="common">Rhodobacter sphaeroides</name>
    <dbReference type="NCBI Taxonomy" id="1063"/>
    <lineage>
        <taxon>Bacteria</taxon>
        <taxon>Pseudomonadati</taxon>
        <taxon>Pseudomonadota</taxon>
        <taxon>Alphaproteobacteria</taxon>
        <taxon>Rhodobacterales</taxon>
        <taxon>Paracoccaceae</taxon>
        <taxon>Cereibacter</taxon>
    </lineage>
</organism>
<dbReference type="InterPro" id="IPR001796">
    <property type="entry name" value="DHFR_dom"/>
</dbReference>
<accession>A0A2W5THL0</accession>
<name>A0A2W5THL0_CERSP</name>
<evidence type="ECO:0000313" key="2">
    <source>
        <dbReference type="EMBL" id="PZQ95157.1"/>
    </source>
</evidence>
<dbReference type="Gene3D" id="3.40.430.10">
    <property type="entry name" value="Dihydrofolate Reductase, subunit A"/>
    <property type="match status" value="1"/>
</dbReference>
<feature type="domain" description="DHFR" evidence="1">
    <location>
        <begin position="4"/>
        <end position="134"/>
    </location>
</feature>
<dbReference type="SUPFAM" id="SSF53597">
    <property type="entry name" value="Dihydrofolate reductase-like"/>
    <property type="match status" value="1"/>
</dbReference>
<evidence type="ECO:0000259" key="1">
    <source>
        <dbReference type="Pfam" id="PF00186"/>
    </source>
</evidence>
<comment type="caution">
    <text evidence="2">The sequence shown here is derived from an EMBL/GenBank/DDBJ whole genome shotgun (WGS) entry which is preliminary data.</text>
</comment>
<dbReference type="InterPro" id="IPR024072">
    <property type="entry name" value="DHFR-like_dom_sf"/>
</dbReference>
<dbReference type="GO" id="GO:0046654">
    <property type="term" value="P:tetrahydrofolate biosynthetic process"/>
    <property type="evidence" value="ECO:0007669"/>
    <property type="project" value="InterPro"/>
</dbReference>
<protein>
    <recommendedName>
        <fullName evidence="1">DHFR domain-containing protein</fullName>
    </recommendedName>
</protein>
<sequence length="139" mass="15542">MTEVNAILAMGSSGQMGLNGRLPWLSDDYAEQVKADLAWFAKLTAGGVLVVGRRTYDEMIAMGFKNKDRALAVWSRDQNVGPGGFITMLYQKYPGRPIWICGGAETFECFKGYIMRWHISRIAYNGPADVRFNPVWLLG</sequence>
<gene>
    <name evidence="2" type="ORF">DI533_20110</name>
</gene>
<dbReference type="GO" id="GO:0004146">
    <property type="term" value="F:dihydrofolate reductase activity"/>
    <property type="evidence" value="ECO:0007669"/>
    <property type="project" value="InterPro"/>
</dbReference>
<reference evidence="2 3" key="1">
    <citation type="submission" date="2017-08" db="EMBL/GenBank/DDBJ databases">
        <title>Infants hospitalized years apart are colonized by the same room-sourced microbial strains.</title>
        <authorList>
            <person name="Brooks B."/>
            <person name="Olm M.R."/>
            <person name="Firek B.A."/>
            <person name="Baker R."/>
            <person name="Thomas B.C."/>
            <person name="Morowitz M.J."/>
            <person name="Banfield J.F."/>
        </authorList>
    </citation>
    <scope>NUCLEOTIDE SEQUENCE [LARGE SCALE GENOMIC DNA]</scope>
    <source>
        <strain evidence="2">S2_003_000_R2_11</strain>
    </source>
</reference>
<evidence type="ECO:0000313" key="3">
    <source>
        <dbReference type="Proteomes" id="UP000248975"/>
    </source>
</evidence>
<dbReference type="AlphaFoldDB" id="A0A2W5THL0"/>